<dbReference type="Proteomes" id="UP001185659">
    <property type="component" value="Unassembled WGS sequence"/>
</dbReference>
<gene>
    <name evidence="2" type="ORF">R2G56_01395</name>
</gene>
<evidence type="ECO:0000256" key="1">
    <source>
        <dbReference type="ARBA" id="ARBA00008270"/>
    </source>
</evidence>
<dbReference type="SUPFAM" id="SSF54506">
    <property type="entry name" value="Diaminopimelate epimerase-like"/>
    <property type="match status" value="1"/>
</dbReference>
<organism evidence="2 3">
    <name type="scientific">Nitratireductor aquimarinus</name>
    <dbReference type="NCBI Taxonomy" id="889300"/>
    <lineage>
        <taxon>Bacteria</taxon>
        <taxon>Pseudomonadati</taxon>
        <taxon>Pseudomonadota</taxon>
        <taxon>Alphaproteobacteria</taxon>
        <taxon>Hyphomicrobiales</taxon>
        <taxon>Phyllobacteriaceae</taxon>
        <taxon>Nitratireductor</taxon>
    </lineage>
</organism>
<keyword evidence="3" id="KW-1185">Reference proteome</keyword>
<evidence type="ECO:0000313" key="3">
    <source>
        <dbReference type="Proteomes" id="UP001185659"/>
    </source>
</evidence>
<dbReference type="PANTHER" id="PTHR13774:SF32">
    <property type="entry name" value="ANTISENSE-ENHANCING SEQUENCE 1"/>
    <property type="match status" value="1"/>
</dbReference>
<name>A0ABU4AFA7_9HYPH</name>
<dbReference type="Pfam" id="PF02567">
    <property type="entry name" value="PhzC-PhzF"/>
    <property type="match status" value="1"/>
</dbReference>
<proteinExistence type="inferred from homology"/>
<dbReference type="PANTHER" id="PTHR13774">
    <property type="entry name" value="PHENAZINE BIOSYNTHESIS PROTEIN"/>
    <property type="match status" value="1"/>
</dbReference>
<dbReference type="Gene3D" id="3.10.310.10">
    <property type="entry name" value="Diaminopimelate Epimerase, Chain A, domain 1"/>
    <property type="match status" value="2"/>
</dbReference>
<dbReference type="InterPro" id="IPR003719">
    <property type="entry name" value="Phenazine_PhzF-like"/>
</dbReference>
<sequence length="305" mass="32439">MNGRNYYIYDVFSAEALTGNPLAIVLDCEGLDDAAMQRIAGEFNLSETVFVFPPDEKNHAARLRIFTPGCELPFAGHPTVGTAIALAERAGEGQESAQTSILMLEETVGPVRCAVSLGAQAAYAEFDLPKLPEPVAGSFEPEAVAAALGLGHHEIGFENHLVGVWSAGVPYVCVPVANLDVAARARFDPALWSSLVPELNGRVANPYVYCRETVNHDHAFHARMFGNDLGISEDPATGSAAAAFAGAIMRHDALVDGAHGFLIEQGLEMGRPSSIRLEIEAFAGRIEAARIGGQAVRVAEGRLFI</sequence>
<comment type="caution">
    <text evidence="2">The sequence shown here is derived from an EMBL/GenBank/DDBJ whole genome shotgun (WGS) entry which is preliminary data.</text>
</comment>
<dbReference type="PIRSF" id="PIRSF016184">
    <property type="entry name" value="PhzC_PhzF"/>
    <property type="match status" value="1"/>
</dbReference>
<protein>
    <submittedName>
        <fullName evidence="2">PhzF family phenazine biosynthesis protein</fullName>
    </submittedName>
</protein>
<dbReference type="EMBL" id="JAWLIP010000001">
    <property type="protein sequence ID" value="MDV6224928.1"/>
    <property type="molecule type" value="Genomic_DNA"/>
</dbReference>
<accession>A0ABU4AFA7</accession>
<reference evidence="2 3" key="1">
    <citation type="submission" date="2023-10" db="EMBL/GenBank/DDBJ databases">
        <authorList>
            <person name="Venkata Ramana C."/>
            <person name="Sasikala C."/>
            <person name="Dhurka M."/>
        </authorList>
    </citation>
    <scope>NUCLEOTIDE SEQUENCE [LARGE SCALE GENOMIC DNA]</scope>
    <source>
        <strain evidence="2 3">KCTC 32151</strain>
    </source>
</reference>
<comment type="similarity">
    <text evidence="1">Belongs to the PhzF family.</text>
</comment>
<dbReference type="NCBIfam" id="TIGR00654">
    <property type="entry name" value="PhzF_family"/>
    <property type="match status" value="1"/>
</dbReference>
<dbReference type="RefSeq" id="WP_317560236.1">
    <property type="nucleotide sequence ID" value="NZ_JAWLIP010000001.1"/>
</dbReference>
<evidence type="ECO:0000313" key="2">
    <source>
        <dbReference type="EMBL" id="MDV6224928.1"/>
    </source>
</evidence>